<dbReference type="Gene3D" id="1.25.40.10">
    <property type="entry name" value="Tetratricopeptide repeat domain"/>
    <property type="match status" value="3"/>
</dbReference>
<dbReference type="FunFam" id="1.25.40.10:FF:000158">
    <property type="entry name" value="pentatricopeptide repeat-containing protein At2g33680"/>
    <property type="match status" value="1"/>
</dbReference>
<feature type="repeat" description="PPR" evidence="2">
    <location>
        <begin position="224"/>
        <end position="258"/>
    </location>
</feature>
<dbReference type="GO" id="GO:0003723">
    <property type="term" value="F:RNA binding"/>
    <property type="evidence" value="ECO:0007669"/>
    <property type="project" value="InterPro"/>
</dbReference>
<feature type="repeat" description="PPR" evidence="2">
    <location>
        <begin position="100"/>
        <end position="134"/>
    </location>
</feature>
<dbReference type="GO" id="GO:0048731">
    <property type="term" value="P:system development"/>
    <property type="evidence" value="ECO:0007669"/>
    <property type="project" value="UniProtKB-ARBA"/>
</dbReference>
<keyword evidence="3" id="KW-0732">Signal</keyword>
<dbReference type="EMBL" id="GL377649">
    <property type="protein sequence ID" value="EFJ11091.1"/>
    <property type="molecule type" value="Genomic_DNA"/>
</dbReference>
<dbReference type="PROSITE" id="PS51375">
    <property type="entry name" value="PPR"/>
    <property type="match status" value="4"/>
</dbReference>
<evidence type="ECO:0000313" key="4">
    <source>
        <dbReference type="EMBL" id="EFJ11091.1"/>
    </source>
</evidence>
<dbReference type="Gramene" id="EFJ11091">
    <property type="protein sequence ID" value="EFJ11091"/>
    <property type="gene ID" value="SELMODRAFT_126772"/>
</dbReference>
<feature type="repeat" description="PPR" evidence="2">
    <location>
        <begin position="36"/>
        <end position="70"/>
    </location>
</feature>
<organism evidence="5">
    <name type="scientific">Selaginella moellendorffii</name>
    <name type="common">Spikemoss</name>
    <dbReference type="NCBI Taxonomy" id="88036"/>
    <lineage>
        <taxon>Eukaryota</taxon>
        <taxon>Viridiplantae</taxon>
        <taxon>Streptophyta</taxon>
        <taxon>Embryophyta</taxon>
        <taxon>Tracheophyta</taxon>
        <taxon>Lycopodiopsida</taxon>
        <taxon>Selaginellales</taxon>
        <taxon>Selaginellaceae</taxon>
        <taxon>Selaginella</taxon>
    </lineage>
</organism>
<dbReference type="InterPro" id="IPR002885">
    <property type="entry name" value="PPR_rpt"/>
</dbReference>
<proteinExistence type="predicted"/>
<dbReference type="InterPro" id="IPR046960">
    <property type="entry name" value="PPR_At4g14850-like_plant"/>
</dbReference>
<dbReference type="AlphaFoldDB" id="D8SWV5"/>
<evidence type="ECO:0008006" key="6">
    <source>
        <dbReference type="Google" id="ProtNLM"/>
    </source>
</evidence>
<sequence length="380" mass="41677">MPFATALASTILVSSYAQAGRIDDSKSVFDRLEARTVVSWNAIFNAYIHTGRFADAKRAFDRMPARDAISWNAMIAGYSQYGFLEECRARSAVDRMPGHNVSTWNAIITGYALAGDPIQAKAIFDAMRRRNSFSWSALLQSSSHDLDLSRALFDRIPVKDAASWNAIIFSHARLGHLDRAKALFDSMPGEDSVIAAWTSMITAYARAGRVDLAKELFDRSRVPSPVLCNAMIAAYAQNGHYREVFQGLVEMSLRGIRADTITFVLLLMACSHRGLADKSRDFFVAMVADHGVAPCSEHYNCVVDALGRSGRVLEAEDLVAAMPILPHSTACRSLLGACRIHGEMEMGQRAARGAIGLEESSGVSSDFVLLSNIYSALHWQ</sequence>
<dbReference type="GO" id="GO:0009451">
    <property type="term" value="P:RNA modification"/>
    <property type="evidence" value="ECO:0007669"/>
    <property type="project" value="InterPro"/>
</dbReference>
<dbReference type="eggNOG" id="KOG4197">
    <property type="taxonomic scope" value="Eukaryota"/>
</dbReference>
<dbReference type="Pfam" id="PF01535">
    <property type="entry name" value="PPR"/>
    <property type="match status" value="7"/>
</dbReference>
<gene>
    <name evidence="4" type="ORF">SELMODRAFT_126772</name>
</gene>
<dbReference type="Proteomes" id="UP000001514">
    <property type="component" value="Unassembled WGS sequence"/>
</dbReference>
<accession>D8SWV5</accession>
<dbReference type="Pfam" id="PF13041">
    <property type="entry name" value="PPR_2"/>
    <property type="match status" value="1"/>
</dbReference>
<feature type="repeat" description="PPR" evidence="2">
    <location>
        <begin position="160"/>
        <end position="194"/>
    </location>
</feature>
<keyword evidence="1" id="KW-0677">Repeat</keyword>
<evidence type="ECO:0000256" key="3">
    <source>
        <dbReference type="SAM" id="SignalP"/>
    </source>
</evidence>
<dbReference type="InterPro" id="IPR011990">
    <property type="entry name" value="TPR-like_helical_dom_sf"/>
</dbReference>
<feature type="signal peptide" evidence="3">
    <location>
        <begin position="1"/>
        <end position="19"/>
    </location>
</feature>
<dbReference type="HOGENOM" id="CLU_002706_0_0_1"/>
<evidence type="ECO:0000313" key="5">
    <source>
        <dbReference type="Proteomes" id="UP000001514"/>
    </source>
</evidence>
<dbReference type="KEGG" id="smo:SELMODRAFT_126772"/>
<keyword evidence="5" id="KW-1185">Reference proteome</keyword>
<evidence type="ECO:0000256" key="2">
    <source>
        <dbReference type="PROSITE-ProRule" id="PRU00708"/>
    </source>
</evidence>
<dbReference type="PANTHER" id="PTHR47926:SF533">
    <property type="entry name" value="DYW DOMAIN-CONTAINING PROTEIN"/>
    <property type="match status" value="1"/>
</dbReference>
<dbReference type="NCBIfam" id="TIGR00756">
    <property type="entry name" value="PPR"/>
    <property type="match status" value="6"/>
</dbReference>
<protein>
    <recommendedName>
        <fullName evidence="6">Pentacotripeptide-repeat region of PRORP domain-containing protein</fullName>
    </recommendedName>
</protein>
<evidence type="ECO:0000256" key="1">
    <source>
        <dbReference type="ARBA" id="ARBA00022737"/>
    </source>
</evidence>
<reference evidence="4 5" key="1">
    <citation type="journal article" date="2011" name="Science">
        <title>The Selaginella genome identifies genetic changes associated with the evolution of vascular plants.</title>
        <authorList>
            <person name="Banks J.A."/>
            <person name="Nishiyama T."/>
            <person name="Hasebe M."/>
            <person name="Bowman J.L."/>
            <person name="Gribskov M."/>
            <person name="dePamphilis C."/>
            <person name="Albert V.A."/>
            <person name="Aono N."/>
            <person name="Aoyama T."/>
            <person name="Ambrose B.A."/>
            <person name="Ashton N.W."/>
            <person name="Axtell M.J."/>
            <person name="Barker E."/>
            <person name="Barker M.S."/>
            <person name="Bennetzen J.L."/>
            <person name="Bonawitz N.D."/>
            <person name="Chapple C."/>
            <person name="Cheng C."/>
            <person name="Correa L.G."/>
            <person name="Dacre M."/>
            <person name="DeBarry J."/>
            <person name="Dreyer I."/>
            <person name="Elias M."/>
            <person name="Engstrom E.M."/>
            <person name="Estelle M."/>
            <person name="Feng L."/>
            <person name="Finet C."/>
            <person name="Floyd S.K."/>
            <person name="Frommer W.B."/>
            <person name="Fujita T."/>
            <person name="Gramzow L."/>
            <person name="Gutensohn M."/>
            <person name="Harholt J."/>
            <person name="Hattori M."/>
            <person name="Heyl A."/>
            <person name="Hirai T."/>
            <person name="Hiwatashi Y."/>
            <person name="Ishikawa M."/>
            <person name="Iwata M."/>
            <person name="Karol K.G."/>
            <person name="Koehler B."/>
            <person name="Kolukisaoglu U."/>
            <person name="Kubo M."/>
            <person name="Kurata T."/>
            <person name="Lalonde S."/>
            <person name="Li K."/>
            <person name="Li Y."/>
            <person name="Litt A."/>
            <person name="Lyons E."/>
            <person name="Manning G."/>
            <person name="Maruyama T."/>
            <person name="Michael T.P."/>
            <person name="Mikami K."/>
            <person name="Miyazaki S."/>
            <person name="Morinaga S."/>
            <person name="Murata T."/>
            <person name="Mueller-Roeber B."/>
            <person name="Nelson D.R."/>
            <person name="Obara M."/>
            <person name="Oguri Y."/>
            <person name="Olmstead R.G."/>
            <person name="Onodera N."/>
            <person name="Petersen B.L."/>
            <person name="Pils B."/>
            <person name="Prigge M."/>
            <person name="Rensing S.A."/>
            <person name="Riano-Pachon D.M."/>
            <person name="Roberts A.W."/>
            <person name="Sato Y."/>
            <person name="Scheller H.V."/>
            <person name="Schulz B."/>
            <person name="Schulz C."/>
            <person name="Shakirov E.V."/>
            <person name="Shibagaki N."/>
            <person name="Shinohara N."/>
            <person name="Shippen D.E."/>
            <person name="Soerensen I."/>
            <person name="Sotooka R."/>
            <person name="Sugimoto N."/>
            <person name="Sugita M."/>
            <person name="Sumikawa N."/>
            <person name="Tanurdzic M."/>
            <person name="Theissen G."/>
            <person name="Ulvskov P."/>
            <person name="Wakazuki S."/>
            <person name="Weng J.K."/>
            <person name="Willats W.W."/>
            <person name="Wipf D."/>
            <person name="Wolf P.G."/>
            <person name="Yang L."/>
            <person name="Zimmer A.D."/>
            <person name="Zhu Q."/>
            <person name="Mitros T."/>
            <person name="Hellsten U."/>
            <person name="Loque D."/>
            <person name="Otillar R."/>
            <person name="Salamov A."/>
            <person name="Schmutz J."/>
            <person name="Shapiro H."/>
            <person name="Lindquist E."/>
            <person name="Lucas S."/>
            <person name="Rokhsar D."/>
            <person name="Grigoriev I.V."/>
        </authorList>
    </citation>
    <scope>NUCLEOTIDE SEQUENCE [LARGE SCALE GENOMIC DNA]</scope>
</reference>
<dbReference type="PANTHER" id="PTHR47926">
    <property type="entry name" value="PENTATRICOPEPTIDE REPEAT-CONTAINING PROTEIN"/>
    <property type="match status" value="1"/>
</dbReference>
<dbReference type="InParanoid" id="D8SWV5"/>
<name>D8SWV5_SELML</name>
<feature type="chain" id="PRO_5003123108" description="Pentacotripeptide-repeat region of PRORP domain-containing protein" evidence="3">
    <location>
        <begin position="20"/>
        <end position="380"/>
    </location>
</feature>
<dbReference type="SUPFAM" id="SSF48452">
    <property type="entry name" value="TPR-like"/>
    <property type="match status" value="1"/>
</dbReference>